<evidence type="ECO:0000313" key="2">
    <source>
        <dbReference type="Proteomes" id="UP001060215"/>
    </source>
</evidence>
<sequence length="99" mass="10909">MFETAPSFRALLIFIEHRLRFYGQSMPFGSDKNIAYQNSSTLGYLSSTQALADCATLITDLKKNLSATDSPVVVFGGVIRSCAAGLSFWCELVQFLVLF</sequence>
<keyword evidence="1" id="KW-0378">Hydrolase</keyword>
<dbReference type="Proteomes" id="UP001060215">
    <property type="component" value="Chromosome 13"/>
</dbReference>
<reference evidence="1 2" key="1">
    <citation type="journal article" date="2022" name="Plant J.">
        <title>Chromosome-level genome of Camellia lanceoleosa provides a valuable resource for understanding genome evolution and self-incompatibility.</title>
        <authorList>
            <person name="Gong W."/>
            <person name="Xiao S."/>
            <person name="Wang L."/>
            <person name="Liao Z."/>
            <person name="Chang Y."/>
            <person name="Mo W."/>
            <person name="Hu G."/>
            <person name="Li W."/>
            <person name="Zhao G."/>
            <person name="Zhu H."/>
            <person name="Hu X."/>
            <person name="Ji K."/>
            <person name="Xiang X."/>
            <person name="Song Q."/>
            <person name="Yuan D."/>
            <person name="Jin S."/>
            <person name="Zhang L."/>
        </authorList>
    </citation>
    <scope>NUCLEOTIDE SEQUENCE [LARGE SCALE GENOMIC DNA]</scope>
    <source>
        <strain evidence="1">SQ_2022a</strain>
    </source>
</reference>
<comment type="caution">
    <text evidence="1">The sequence shown here is derived from an EMBL/GenBank/DDBJ whole genome shotgun (WGS) entry which is preliminary data.</text>
</comment>
<organism evidence="1 2">
    <name type="scientific">Camellia lanceoleosa</name>
    <dbReference type="NCBI Taxonomy" id="1840588"/>
    <lineage>
        <taxon>Eukaryota</taxon>
        <taxon>Viridiplantae</taxon>
        <taxon>Streptophyta</taxon>
        <taxon>Embryophyta</taxon>
        <taxon>Tracheophyta</taxon>
        <taxon>Spermatophyta</taxon>
        <taxon>Magnoliopsida</taxon>
        <taxon>eudicotyledons</taxon>
        <taxon>Gunneridae</taxon>
        <taxon>Pentapetalae</taxon>
        <taxon>asterids</taxon>
        <taxon>Ericales</taxon>
        <taxon>Theaceae</taxon>
        <taxon>Camellia</taxon>
    </lineage>
</organism>
<name>A0ACC0FQ50_9ERIC</name>
<protein>
    <submittedName>
        <fullName evidence="1">Serine protease pcp-1</fullName>
    </submittedName>
</protein>
<keyword evidence="1" id="KW-0645">Protease</keyword>
<accession>A0ACC0FQ50</accession>
<keyword evidence="2" id="KW-1185">Reference proteome</keyword>
<gene>
    <name evidence="1" type="ORF">LOK49_LG12G01467</name>
</gene>
<evidence type="ECO:0000313" key="1">
    <source>
        <dbReference type="EMBL" id="KAI7990897.1"/>
    </source>
</evidence>
<dbReference type="EMBL" id="CM045770">
    <property type="protein sequence ID" value="KAI7990897.1"/>
    <property type="molecule type" value="Genomic_DNA"/>
</dbReference>
<proteinExistence type="predicted"/>